<keyword evidence="1" id="KW-0540">Nuclease</keyword>
<keyword evidence="1" id="KW-0378">Hydrolase</keyword>
<dbReference type="EC" id="3.1.21.4" evidence="1"/>
<proteinExistence type="predicted"/>
<dbReference type="InterPro" id="IPR018573">
    <property type="entry name" value="Restrct_endonuc_II_AlwI"/>
</dbReference>
<dbReference type="EMBL" id="LS483515">
    <property type="protein sequence ID" value="SRX71092.1"/>
    <property type="molecule type" value="Genomic_DNA"/>
</dbReference>
<dbReference type="GO" id="GO:0009036">
    <property type="term" value="F:type II site-specific deoxyribonuclease activity"/>
    <property type="evidence" value="ECO:0007669"/>
    <property type="project" value="UniProtKB-EC"/>
</dbReference>
<dbReference type="Proteomes" id="UP000290347">
    <property type="component" value="Chromosome"/>
</dbReference>
<sequence length="527" mass="62196">MRKVEEHKPISFSTTMRNPERMSQFIACMKDFEGHILTDELIMQIVRKVIKNKLYKPNYIKENCAINNIYNDESSTFSNVQLDDIVNNSPQNHKEAGFAKGWSSRFDTWYKLCKEFGFIYYDMDKKIEISSSGHMLCDAYLLNSKYDDLNNSGKKIQKIFLNALMKYQTNNPFRRNLNQNAPIPLLLNVLNLLALNSYSTGLHRREIPFLMCWENNDYERLYEFIINFRNKYGFKASDEIIYEECLKLLKSSNKKRFKMSQIIKEGVDDFIRKLRITGIFSLRGLGRFVDINKLESESVDYIIKNYTKYNIFSNKYDFYKYMSEIDTKILEFQEIAANHEINNIRIKTLRKISQKYSVEQIHKELRNLQLNKNSEDEYFKLIDSPTRLEFLTSIAIIQKFPQYEIHPNYSIDDEGNPTFTAKGGVADIEIYDTNLNSIVEVTLMKSRQQAANEIPAITRHLKKQRDDYGNNNVFSLFIAPNIHEDTVYMCEFTRYKEKLGIYPYTIVDFVQKIQTTNSLLELEYNLN</sequence>
<accession>A0AB38GE40</accession>
<dbReference type="AlphaFoldDB" id="A0AB38GE40"/>
<dbReference type="RefSeq" id="WP_020862497.1">
    <property type="nucleotide sequence ID" value="NZ_CP012387.1"/>
</dbReference>
<protein>
    <submittedName>
        <fullName evidence="1">AlwI family type II restriction endonuclease</fullName>
        <ecNumber evidence="1">3.1.21.4</ecNumber>
    </submittedName>
</protein>
<dbReference type="Gene3D" id="3.40.91.50">
    <property type="match status" value="1"/>
</dbReference>
<organism evidence="1 2">
    <name type="scientific">Mycoplasma mycoides subsp. capri</name>
    <dbReference type="NCBI Taxonomy" id="40477"/>
    <lineage>
        <taxon>Bacteria</taxon>
        <taxon>Bacillati</taxon>
        <taxon>Mycoplasmatota</taxon>
        <taxon>Mollicutes</taxon>
        <taxon>Mycoplasmataceae</taxon>
        <taxon>Mycoplasma</taxon>
    </lineage>
</organism>
<evidence type="ECO:0000313" key="1">
    <source>
        <dbReference type="EMBL" id="SRX71092.1"/>
    </source>
</evidence>
<name>A0AB38GE40_MYCMC</name>
<keyword evidence="1" id="KW-0255">Endonuclease</keyword>
<gene>
    <name evidence="1" type="ORF">MMC68T_00103</name>
</gene>
<reference evidence="1 2" key="1">
    <citation type="submission" date="2018-05" db="EMBL/GenBank/DDBJ databases">
        <authorList>
            <person name="Falquet L."/>
            <person name="Falquet L."/>
        </authorList>
    </citation>
    <scope>NUCLEOTIDE SEQUENCE [LARGE SCALE GENOMIC DNA]</scope>
    <source>
        <strain evidence="1 2">GM12</strain>
    </source>
</reference>
<dbReference type="Pfam" id="PF09491">
    <property type="entry name" value="RE_AlwI"/>
    <property type="match status" value="1"/>
</dbReference>
<evidence type="ECO:0000313" key="2">
    <source>
        <dbReference type="Proteomes" id="UP000290347"/>
    </source>
</evidence>